<gene>
    <name evidence="12" type="primary">KRE5</name>
    <name evidence="12" type="ORF">OC842_006524</name>
</gene>
<evidence type="ECO:0000256" key="8">
    <source>
        <dbReference type="ARBA" id="ARBA00023180"/>
    </source>
</evidence>
<dbReference type="InterPro" id="IPR040497">
    <property type="entry name" value="Glyco_transf_24"/>
</dbReference>
<proteinExistence type="inferred from homology"/>
<sequence>MRAFTTAALGSAWALLPLLLLLLSGSGDLVHAKAADTSTSSSPSSSSPPVSIKLRGPWPVQPPLLLEILEAVASEEPEAFFPLVTHLTGPWALSPGSQKAADAGLALAQASAEQVYRAAHAQLDKHAFLSDRAARQNFNLSLALHATSPRVEAFWQVYATSGLERRWEEHMGIKKDAGDKATDGAGAREKCGSWVDWAGQVLCGKDELRDALAKATEGKPKEPSPALLPFDHVLPARLPSSASPSGASKTDDQAAYTAVLYAEPFSSNFWDLHTTLFEHALGSRAASASTASSSDAPLFRYVLRWRPPTARLVSGRNEEEVKDAKKPVGISAREEPYARQHSYLSSFGGTLDLKKVDYLVIDDRKLKHSSSSSEAAGTSPASGPQSVDLPALEERQREREEQILTHRLLTGGDAALPNENATEGNLADLTPDEIEMLGVRASTLILQSPNPLMTLRQLSHNFPSYAVALAKSFEQRLAAGGTEDESRSFEAAQEIYQRQGYSVQPGSSDIWLNGRGLTDAELWPLSLIKLMRRERQIVRALERIHPSLNRTQAVDLLQFPAISRAMSGGGSSGPAGGGGGGPPGAAADDVETIFFDASDRIERKALVAKGEEDISAVQGPITYWNNIEKDTYYKRYPTSLQTLLRPAWPGSLPTVRRNILNVVIVMDLRRRDTVHVLSETVAMMIPRLGLRWGFVPGGLELDGKTEKGRTSLQLARLYYLSFLRLNINQVTTMFLRLAGRETEEHFLSLDELRDEAIKALRHAGKKAPADQDWTEYIDEVLLAGKDADVESLVQAAAQYTRRLRATTQANARGHFFVNGQHLPFSPTAMQALNALISEQLQILAKQIYQGHVDDDTDVDNYFYDREDAFVSRPALVFPEVDAETGSAPPLKIVDLLEATEGFAPHGQVVNAFVYPIAEADGEPAPTPNATTWVVGDLDSPRGARLLQTSLKMVSEARTRLGFVHLPSSRSAVAQSEVAHPRLSTFLYGLISRDTVKHITPDELSKIVDDFVGSLPPSTVVPVGRIHDDYSADAKQKVLAQEGGGAAATLLGSYAKEAGWQLADAVESTAFWEQAAIFARRLDVQPESLALVINGRVVTVPDEEVAVEDLRTLLKYENTRRIAAVLQGLEAVGIVLDDLGRESYTDTVTLASSVLAKAFNDEGSDGGLKGGPELRSFALERLPASDSSIEIGNRDTATFRLVAMLNPLAERAQRMIGMIDLLSRMEGVWIKIIFNPHPMLTELPLKRFYRFSAPHQLSFAAEDEVPASVTFLDMPEEAVLTMGLEAPSPWLTMPEEAIYDLDNIRLKDVPPQDKRAGVSATYEIKHVLIEGHAQSDGRTPPRGLQLVLESPDGSEQLDTIVMANLAYFQFKARPGMFHLAIREGRSSDIYQMESVGTRGFNSPNVSVTGNIVVLDSLSGLTILPRFVKRPGMEEEDVLESDIDKSLNEGRKRKKTSYFGQAKEALSSLAKKGGSLTGSSGPNSSNRTNAAINIFTVASGHLYERMTYIMVLSVVKHTKSTVKFWFIENFLSPSFKDFIPHLAAEYGFQYELITYAWPHWLRPQREKQRTIWGYKILFLDVLFPLDLDKVIFVDADQIVRTDMKELVDLDLNGAPYGYPPMGNDSYDMDNFRFWEQGYWKEFLRGKPYHISALYVVDLNRFREVAAGDILRGQYQGLSADPNSLANLDQDLPNHLQHTVPIHTLDKTWLWCETWCSTEWLPQAKTIDLCSNPKTKEPKLDRARRQIPEWTVYDDEVAAFAQRLAEANRLGKNVVAPAEVERIGVRERMEEVGKGDDVPALTSAASSEEVSAEGKKHDAPANAMSHFGGYSTRGASGIGTPAASVPGTPAGAATPPIVPVRRPVGRPRKTAPAGQPTATQNALQAAGFSTPQPSRTAQNAQAATAATARSQAQPESNEPVGLLANPYASAAFTGNLRSAGPPKDGTETQFYLIPGPTNRMLLSVCSGVPSQIDWGLNKLVQSSHAYADGIQFEQLPGLYDQLLSFPRRVARAWSGAPEEQWAQEFFETDEPPEAYCPPEGHIAHERHNPYDDLSATAVASSSSRSDTFSAFAPSQIASHASLLRRALEAGLVLRNLSMMPHNTRWLTSRKPQARKRIAHTAKVVSEVLRIARPTGTIPFSTDASGNPTDEDERLLRDDGVVLENLSTLELEGLSELKSYMLDLFETIAPFVALERGAPANFGVVLSTRQRIEGPAAHAALVAQEKRHSNLKRHRQLAQRPPARADKSGTVTMVLDRSASTQAHSTSSGTRPDEVSPGDSVFHSLLSLAHHAADRNLVVVALRCLAALAGYTIQNRSIGFTEREWDVVEVVQPEGSAADGTTGPIAYVTKVHSPGLLHLTALFIPLLHLRRTDPHPSLRSMGTAMGHTALAHLPPNGIAPSVKLEGDTDLGEAALDLLSQVIQIEGNALRIGMTTFSSQLAGAAQANAADLQSERTAVAVVSDPSITTSKPGAPLSPTSLFSFLTLLLPFQRVAWLRTSQLMWNPAVLPTDLPSLLRHDATQRMIREQKKRAQRRMLGYREDEESLVERNMRKRLRIWEAAELEGLREPDRALKWMTLVFALSPDAELTQMEFWQSYQEEFRGSHTPLLNASELIKLIAEAFPGASAMVVKPSPSAPQRFIIKGIDIRQREDYGPLECRWAGAAYLCSFIVPEFDAPSSDSGSAERRRLSDAERRDILKRHLLTHLQRRGLQAMGSAAETHDVQNDSTDTPSAKRIRLDKSVQVPGRHSTVDRPGLLYYTVARTPMDPTTAAPVGTASISSQILRSLARIASRVLDRAGQRPELPSSLDLVPEGSLLDMIGAEDARLKALAGVLGPASGTMADNDKFGFPALPQDECASAVSAPAVSATPAAPKSKEEQAADAAIAAHIRLIRGIFGVAVASGDGLLSAGTSLGTGTTAADEAAALASANAVMDSLLSVENALISTSGENDVLCPALNDALVELRPESAPSVYMAQ</sequence>
<dbReference type="Pfam" id="PF18400">
    <property type="entry name" value="Thioredoxin_12"/>
    <property type="match status" value="1"/>
</dbReference>
<reference evidence="12" key="1">
    <citation type="journal article" date="2023" name="PhytoFront">
        <title>Draft Genome Resources of Seven Strains of Tilletia horrida, Causal Agent of Kernel Smut of Rice.</title>
        <authorList>
            <person name="Khanal S."/>
            <person name="Antony Babu S."/>
            <person name="Zhou X.G."/>
        </authorList>
    </citation>
    <scope>NUCLEOTIDE SEQUENCE</scope>
    <source>
        <strain evidence="12">TX3</strain>
    </source>
</reference>
<dbReference type="PROSITE" id="PS51526">
    <property type="entry name" value="RFX_DBD"/>
    <property type="match status" value="1"/>
</dbReference>
<dbReference type="PANTHER" id="PTHR11226">
    <property type="entry name" value="UDP-GLUCOSE GLYCOPROTEIN:GLUCOSYLTRANSFERASE"/>
    <property type="match status" value="1"/>
</dbReference>
<dbReference type="GO" id="GO:0003677">
    <property type="term" value="F:DNA binding"/>
    <property type="evidence" value="ECO:0007669"/>
    <property type="project" value="InterPro"/>
</dbReference>
<name>A0AAN6JHL2_9BASI</name>
<feature type="region of interest" description="Disordered" evidence="9">
    <location>
        <begin position="1788"/>
        <end position="1918"/>
    </location>
</feature>
<keyword evidence="5" id="KW-0808">Transferase</keyword>
<keyword evidence="7" id="KW-0256">Endoplasmic reticulum</keyword>
<dbReference type="InterPro" id="IPR003150">
    <property type="entry name" value="DNA-bd_RFX"/>
</dbReference>
<evidence type="ECO:0000256" key="1">
    <source>
        <dbReference type="ARBA" id="ARBA00001913"/>
    </source>
</evidence>
<comment type="caution">
    <text evidence="12">The sequence shown here is derived from an EMBL/GenBank/DDBJ whole genome shotgun (WGS) entry which is preliminary data.</text>
</comment>
<dbReference type="GO" id="GO:0005788">
    <property type="term" value="C:endoplasmic reticulum lumen"/>
    <property type="evidence" value="ECO:0007669"/>
    <property type="project" value="UniProtKB-SubCell"/>
</dbReference>
<dbReference type="PANTHER" id="PTHR11226:SF0">
    <property type="entry name" value="UDP-GLUCOSE:GLYCOPROTEIN GLUCOSYLTRANSFERASE"/>
    <property type="match status" value="1"/>
</dbReference>
<evidence type="ECO:0000256" key="3">
    <source>
        <dbReference type="ARBA" id="ARBA00004922"/>
    </source>
</evidence>
<dbReference type="InterPro" id="IPR009448">
    <property type="entry name" value="UDP-g_GGtrans"/>
</dbReference>
<keyword evidence="13" id="KW-1185">Reference proteome</keyword>
<protein>
    <submittedName>
        <fullName evidence="12">Killer toxin resistant protein</fullName>
    </submittedName>
</protein>
<feature type="chain" id="PRO_5042968303" evidence="10">
    <location>
        <begin position="33"/>
        <end position="2972"/>
    </location>
</feature>
<dbReference type="InterPro" id="IPR040694">
    <property type="entry name" value="UGGT_TRXL_2"/>
</dbReference>
<evidence type="ECO:0000256" key="7">
    <source>
        <dbReference type="ARBA" id="ARBA00022824"/>
    </source>
</evidence>
<dbReference type="GO" id="GO:0018279">
    <property type="term" value="P:protein N-linked glycosylation via asparagine"/>
    <property type="evidence" value="ECO:0007669"/>
    <property type="project" value="TreeGrafter"/>
</dbReference>
<feature type="compositionally biased region" description="Polar residues" evidence="9">
    <location>
        <begin position="2254"/>
        <end position="2266"/>
    </location>
</feature>
<dbReference type="EMBL" id="JAPDMQ010000602">
    <property type="protein sequence ID" value="KAK0522237.1"/>
    <property type="molecule type" value="Genomic_DNA"/>
</dbReference>
<comment type="subcellular location">
    <subcellularLocation>
        <location evidence="2">Endoplasmic reticulum lumen</location>
    </subcellularLocation>
</comment>
<evidence type="ECO:0000256" key="10">
    <source>
        <dbReference type="SAM" id="SignalP"/>
    </source>
</evidence>
<comment type="cofactor">
    <cofactor evidence="1">
        <name>Ca(2+)</name>
        <dbReference type="ChEBI" id="CHEBI:29108"/>
    </cofactor>
</comment>
<keyword evidence="6 10" id="KW-0732">Signal</keyword>
<accession>A0AAN6JHL2</accession>
<dbReference type="Pfam" id="PF18401">
    <property type="entry name" value="Thioredoxin_13"/>
    <property type="match status" value="1"/>
</dbReference>
<evidence type="ECO:0000259" key="11">
    <source>
        <dbReference type="PROSITE" id="PS51526"/>
    </source>
</evidence>
<dbReference type="SUPFAM" id="SSF53448">
    <property type="entry name" value="Nucleotide-diphospho-sugar transferases"/>
    <property type="match status" value="1"/>
</dbReference>
<dbReference type="FunFam" id="3.90.550.10:FF:000065">
    <property type="entry name" value="UDP-glucose:glycoprotein glucosyltransferase, putative"/>
    <property type="match status" value="1"/>
</dbReference>
<keyword evidence="8" id="KW-0325">Glycoprotein</keyword>
<dbReference type="Gene3D" id="3.90.550.10">
    <property type="entry name" value="Spore Coat Polysaccharide Biosynthesis Protein SpsA, Chain A"/>
    <property type="match status" value="1"/>
</dbReference>
<feature type="compositionally biased region" description="Low complexity" evidence="9">
    <location>
        <begin position="1836"/>
        <end position="1859"/>
    </location>
</feature>
<evidence type="ECO:0000313" key="13">
    <source>
        <dbReference type="Proteomes" id="UP001176521"/>
    </source>
</evidence>
<feature type="compositionally biased region" description="Low complexity" evidence="9">
    <location>
        <begin position="1891"/>
        <end position="1910"/>
    </location>
</feature>
<comment type="similarity">
    <text evidence="4">Belongs to the glycosyltransferase 8 family.</text>
</comment>
<dbReference type="InterPro" id="IPR040525">
    <property type="entry name" value="UGGT_TRXL_4"/>
</dbReference>
<evidence type="ECO:0000256" key="5">
    <source>
        <dbReference type="ARBA" id="ARBA00022679"/>
    </source>
</evidence>
<dbReference type="Proteomes" id="UP001176521">
    <property type="component" value="Unassembled WGS sequence"/>
</dbReference>
<dbReference type="GO" id="GO:0003980">
    <property type="term" value="F:UDP-glucose:glycoprotein glucosyltransferase activity"/>
    <property type="evidence" value="ECO:0007669"/>
    <property type="project" value="InterPro"/>
</dbReference>
<dbReference type="InterPro" id="IPR040692">
    <property type="entry name" value="UGGT_TRXL_3"/>
</dbReference>
<evidence type="ECO:0000256" key="6">
    <source>
        <dbReference type="ARBA" id="ARBA00022729"/>
    </source>
</evidence>
<feature type="region of interest" description="Disordered" evidence="9">
    <location>
        <begin position="35"/>
        <end position="54"/>
    </location>
</feature>
<dbReference type="CDD" id="cd06432">
    <property type="entry name" value="GT8_HUGT1_C_like"/>
    <property type="match status" value="1"/>
</dbReference>
<feature type="signal peptide" evidence="10">
    <location>
        <begin position="1"/>
        <end position="32"/>
    </location>
</feature>
<feature type="domain" description="RFX-type winged-helix" evidence="11">
    <location>
        <begin position="2568"/>
        <end position="2645"/>
    </location>
</feature>
<evidence type="ECO:0000313" key="12">
    <source>
        <dbReference type="EMBL" id="KAK0522237.1"/>
    </source>
</evidence>
<organism evidence="12 13">
    <name type="scientific">Tilletia horrida</name>
    <dbReference type="NCBI Taxonomy" id="155126"/>
    <lineage>
        <taxon>Eukaryota</taxon>
        <taxon>Fungi</taxon>
        <taxon>Dikarya</taxon>
        <taxon>Basidiomycota</taxon>
        <taxon>Ustilaginomycotina</taxon>
        <taxon>Exobasidiomycetes</taxon>
        <taxon>Tilletiales</taxon>
        <taxon>Tilletiaceae</taxon>
        <taxon>Tilletia</taxon>
    </lineage>
</organism>
<feature type="compositionally biased region" description="Polar residues" evidence="9">
    <location>
        <begin position="1873"/>
        <end position="1890"/>
    </location>
</feature>
<dbReference type="Pfam" id="PF18402">
    <property type="entry name" value="Thioredoxin_14"/>
    <property type="match status" value="1"/>
</dbReference>
<evidence type="ECO:0000256" key="4">
    <source>
        <dbReference type="ARBA" id="ARBA00006351"/>
    </source>
</evidence>
<dbReference type="InterPro" id="IPR040693">
    <property type="entry name" value="UGGT_TRXL_1"/>
</dbReference>
<dbReference type="GO" id="GO:0051082">
    <property type="term" value="F:unfolded protein binding"/>
    <property type="evidence" value="ECO:0007669"/>
    <property type="project" value="TreeGrafter"/>
</dbReference>
<dbReference type="GO" id="GO:0006355">
    <property type="term" value="P:regulation of DNA-templated transcription"/>
    <property type="evidence" value="ECO:0007669"/>
    <property type="project" value="InterPro"/>
</dbReference>
<evidence type="ECO:0000256" key="9">
    <source>
        <dbReference type="SAM" id="MobiDB-lite"/>
    </source>
</evidence>
<dbReference type="Pfam" id="PF18403">
    <property type="entry name" value="Thioredoxin_15"/>
    <property type="match status" value="1"/>
</dbReference>
<dbReference type="InterPro" id="IPR029044">
    <property type="entry name" value="Nucleotide-diphossugar_trans"/>
</dbReference>
<feature type="compositionally biased region" description="Low complexity" evidence="9">
    <location>
        <begin position="37"/>
        <end position="51"/>
    </location>
</feature>
<dbReference type="GO" id="GO:0036503">
    <property type="term" value="P:ERAD pathway"/>
    <property type="evidence" value="ECO:0007669"/>
    <property type="project" value="TreeGrafter"/>
</dbReference>
<feature type="region of interest" description="Disordered" evidence="9">
    <location>
        <begin position="2253"/>
        <end position="2272"/>
    </location>
</feature>
<dbReference type="Pfam" id="PF18404">
    <property type="entry name" value="Glyco_transf_24"/>
    <property type="match status" value="1"/>
</dbReference>
<dbReference type="Pfam" id="PF06427">
    <property type="entry name" value="UDP-g_GGTase"/>
    <property type="match status" value="1"/>
</dbReference>
<evidence type="ECO:0000256" key="2">
    <source>
        <dbReference type="ARBA" id="ARBA00004319"/>
    </source>
</evidence>
<comment type="pathway">
    <text evidence="3">Protein modification; protein glycosylation.</text>
</comment>